<protein>
    <submittedName>
        <fullName evidence="2">tRNA (Adenosine(37)-N6)-threonylcarbamoyltransferase complex dimerization subunit type 1 TsaB</fullName>
    </submittedName>
</protein>
<dbReference type="OrthoDB" id="9809995at2"/>
<sequence length="266" mass="27859">MNVLRSISKSWAKRSDALFCAISTSLPSLRGVSVSRQSLLLINTATVSGVVGLARGDEVLAQASLQLATASNTVVAAIDHVLVKAGCTLDDVAGIVLVKGPGTFTGSRVGASIAKAIAYASPCSLLSVTTLEAVAWSGFLTSTTQVTDGPVWALLDARRHEFYVQEFTVRDGAIVSQADAVCLGPGAFDTVRDVGGLAACAFSPAAVPENQRGRERENVAWSFDVYPSCVGILAASVGARSEDPFTLEPLYLRSTEELFDHPKVAL</sequence>
<keyword evidence="3" id="KW-1185">Reference proteome</keyword>
<dbReference type="Proteomes" id="UP000266113">
    <property type="component" value="Unassembled WGS sequence"/>
</dbReference>
<dbReference type="NCBIfam" id="TIGR03725">
    <property type="entry name" value="T6A_YeaZ"/>
    <property type="match status" value="1"/>
</dbReference>
<proteinExistence type="predicted"/>
<evidence type="ECO:0000259" key="1">
    <source>
        <dbReference type="Pfam" id="PF00814"/>
    </source>
</evidence>
<comment type="caution">
    <text evidence="2">The sequence shown here is derived from an EMBL/GenBank/DDBJ whole genome shotgun (WGS) entry which is preliminary data.</text>
</comment>
<evidence type="ECO:0000313" key="3">
    <source>
        <dbReference type="Proteomes" id="UP000266113"/>
    </source>
</evidence>
<dbReference type="GO" id="GO:0002949">
    <property type="term" value="P:tRNA threonylcarbamoyladenosine modification"/>
    <property type="evidence" value="ECO:0007669"/>
    <property type="project" value="InterPro"/>
</dbReference>
<reference evidence="2 3" key="1">
    <citation type="submission" date="2018-09" db="EMBL/GenBank/DDBJ databases">
        <title>Discovery and Ecogenomic Context for Candidatus Cryosericales, a Global Caldiserica Order Active in Thawing Permafrost.</title>
        <authorList>
            <person name="Martinez M.A."/>
            <person name="Woodcroft B.J."/>
            <person name="Ignacio Espinoza J.C."/>
            <person name="Zayed A."/>
            <person name="Singleton C.M."/>
            <person name="Boyd J."/>
            <person name="Li Y.-F."/>
            <person name="Purvine S."/>
            <person name="Maughan H."/>
            <person name="Hodgkins S.B."/>
            <person name="Anderson D."/>
            <person name="Sederholm M."/>
            <person name="Temperton B."/>
            <person name="Saleska S.R."/>
            <person name="Tyson G.W."/>
            <person name="Rich V.I."/>
        </authorList>
    </citation>
    <scope>NUCLEOTIDE SEQUENCE [LARGE SCALE GENOMIC DNA]</scope>
    <source>
        <strain evidence="2 3">SMC1</strain>
    </source>
</reference>
<feature type="domain" description="Gcp-like" evidence="1">
    <location>
        <begin position="72"/>
        <end position="171"/>
    </location>
</feature>
<name>A0A398DPP8_9BACT</name>
<dbReference type="Pfam" id="PF00814">
    <property type="entry name" value="TsaD"/>
    <property type="match status" value="1"/>
</dbReference>
<gene>
    <name evidence="2" type="primary">tsaB</name>
    <name evidence="2" type="ORF">SMC1_00340</name>
</gene>
<keyword evidence="2" id="KW-0808">Transferase</keyword>
<dbReference type="InterPro" id="IPR043129">
    <property type="entry name" value="ATPase_NBD"/>
</dbReference>
<dbReference type="GO" id="GO:0016740">
    <property type="term" value="F:transferase activity"/>
    <property type="evidence" value="ECO:0007669"/>
    <property type="project" value="UniProtKB-KW"/>
</dbReference>
<dbReference type="AlphaFoldDB" id="A0A398DPP8"/>
<dbReference type="EMBL" id="QXIY01000001">
    <property type="protein sequence ID" value="RIE17666.1"/>
    <property type="molecule type" value="Genomic_DNA"/>
</dbReference>
<dbReference type="Gene3D" id="3.30.420.40">
    <property type="match status" value="2"/>
</dbReference>
<evidence type="ECO:0000313" key="2">
    <source>
        <dbReference type="EMBL" id="RIE17666.1"/>
    </source>
</evidence>
<organism evidence="2 3">
    <name type="scientific">Candidatus Cryosericum septentrionale</name>
    <dbReference type="NCBI Taxonomy" id="2290913"/>
    <lineage>
        <taxon>Bacteria</taxon>
        <taxon>Pseudomonadati</taxon>
        <taxon>Caldisericota/Cryosericota group</taxon>
        <taxon>Candidatus Cryosericota</taxon>
        <taxon>Candidatus Cryosericia</taxon>
        <taxon>Candidatus Cryosericales</taxon>
        <taxon>Candidatus Cryosericaceae</taxon>
        <taxon>Candidatus Cryosericum</taxon>
    </lineage>
</organism>
<dbReference type="SUPFAM" id="SSF53067">
    <property type="entry name" value="Actin-like ATPase domain"/>
    <property type="match status" value="1"/>
</dbReference>
<dbReference type="InterPro" id="IPR022496">
    <property type="entry name" value="T6A_TsaB"/>
</dbReference>
<accession>A0A398DPP8</accession>
<dbReference type="InterPro" id="IPR000905">
    <property type="entry name" value="Gcp-like_dom"/>
</dbReference>